<comment type="caution">
    <text evidence="3">The sequence shown here is derived from an EMBL/GenBank/DDBJ whole genome shotgun (WGS) entry which is preliminary data.</text>
</comment>
<reference evidence="4" key="1">
    <citation type="journal article" date="2019" name="Int. J. Syst. Evol. Microbiol.">
        <title>The Global Catalogue of Microorganisms (GCM) 10K type strain sequencing project: providing services to taxonomists for standard genome sequencing and annotation.</title>
        <authorList>
            <consortium name="The Broad Institute Genomics Platform"/>
            <consortium name="The Broad Institute Genome Sequencing Center for Infectious Disease"/>
            <person name="Wu L."/>
            <person name="Ma J."/>
        </authorList>
    </citation>
    <scope>NUCLEOTIDE SEQUENCE [LARGE SCALE GENOMIC DNA]</scope>
    <source>
        <strain evidence="4">KCTC 23984</strain>
    </source>
</reference>
<evidence type="ECO:0000313" key="4">
    <source>
        <dbReference type="Proteomes" id="UP001597641"/>
    </source>
</evidence>
<dbReference type="EMBL" id="JBHUOX010000028">
    <property type="protein sequence ID" value="MFD3003387.1"/>
    <property type="molecule type" value="Genomic_DNA"/>
</dbReference>
<feature type="transmembrane region" description="Helical" evidence="1">
    <location>
        <begin position="57"/>
        <end position="76"/>
    </location>
</feature>
<keyword evidence="1" id="KW-1133">Transmembrane helix</keyword>
<accession>A0ABW6C2C2</accession>
<evidence type="ECO:0000259" key="2">
    <source>
        <dbReference type="Pfam" id="PF04892"/>
    </source>
</evidence>
<sequence length="111" mass="12813">MILLTTLLPSSSLPSVSVWWDFFSFDSFAHAFLFCVLIFLMIVGFSKQFSLLKLKHYPIRYALFISTLFGIFVELMQHFLIPGRHGDIVDVLCNTLGCVIGIVVFKWVYVW</sequence>
<name>A0ABW6C2C2_9BACT</name>
<dbReference type="Proteomes" id="UP001597641">
    <property type="component" value="Unassembled WGS sequence"/>
</dbReference>
<evidence type="ECO:0000256" key="1">
    <source>
        <dbReference type="SAM" id="Phobius"/>
    </source>
</evidence>
<dbReference type="InterPro" id="IPR006976">
    <property type="entry name" value="VanZ-like"/>
</dbReference>
<keyword evidence="1" id="KW-0472">Membrane</keyword>
<organism evidence="3 4">
    <name type="scientific">Pontibacter toksunensis</name>
    <dbReference type="NCBI Taxonomy" id="1332631"/>
    <lineage>
        <taxon>Bacteria</taxon>
        <taxon>Pseudomonadati</taxon>
        <taxon>Bacteroidota</taxon>
        <taxon>Cytophagia</taxon>
        <taxon>Cytophagales</taxon>
        <taxon>Hymenobacteraceae</taxon>
        <taxon>Pontibacter</taxon>
    </lineage>
</organism>
<dbReference type="RefSeq" id="WP_377490675.1">
    <property type="nucleotide sequence ID" value="NZ_JBHUOX010000028.1"/>
</dbReference>
<feature type="transmembrane region" description="Helical" evidence="1">
    <location>
        <begin position="27"/>
        <end position="45"/>
    </location>
</feature>
<dbReference type="NCBIfam" id="NF037970">
    <property type="entry name" value="vanZ_1"/>
    <property type="match status" value="1"/>
</dbReference>
<feature type="transmembrane region" description="Helical" evidence="1">
    <location>
        <begin position="88"/>
        <end position="109"/>
    </location>
</feature>
<protein>
    <submittedName>
        <fullName evidence="3">VanZ family protein</fullName>
    </submittedName>
</protein>
<feature type="domain" description="VanZ-like" evidence="2">
    <location>
        <begin position="25"/>
        <end position="108"/>
    </location>
</feature>
<keyword evidence="1" id="KW-0812">Transmembrane</keyword>
<keyword evidence="4" id="KW-1185">Reference proteome</keyword>
<evidence type="ECO:0000313" key="3">
    <source>
        <dbReference type="EMBL" id="MFD3003387.1"/>
    </source>
</evidence>
<proteinExistence type="predicted"/>
<gene>
    <name evidence="3" type="ORF">ACFS7Z_23705</name>
</gene>
<dbReference type="Pfam" id="PF04892">
    <property type="entry name" value="VanZ"/>
    <property type="match status" value="1"/>
</dbReference>